<keyword evidence="2" id="KW-1185">Reference proteome</keyword>
<proteinExistence type="predicted"/>
<comment type="caution">
    <text evidence="1">The sequence shown here is derived from an EMBL/GenBank/DDBJ whole genome shotgun (WGS) entry which is preliminary data.</text>
</comment>
<dbReference type="EMBL" id="JANAKD010000880">
    <property type="protein sequence ID" value="KAJ3486782.1"/>
    <property type="molecule type" value="Genomic_DNA"/>
</dbReference>
<organism evidence="1 2">
    <name type="scientific">Lecanicillium saksenae</name>
    <dbReference type="NCBI Taxonomy" id="468837"/>
    <lineage>
        <taxon>Eukaryota</taxon>
        <taxon>Fungi</taxon>
        <taxon>Dikarya</taxon>
        <taxon>Ascomycota</taxon>
        <taxon>Pezizomycotina</taxon>
        <taxon>Sordariomycetes</taxon>
        <taxon>Hypocreomycetidae</taxon>
        <taxon>Hypocreales</taxon>
        <taxon>Cordycipitaceae</taxon>
        <taxon>Lecanicillium</taxon>
    </lineage>
</organism>
<evidence type="ECO:0000313" key="1">
    <source>
        <dbReference type="EMBL" id="KAJ3486782.1"/>
    </source>
</evidence>
<dbReference type="Proteomes" id="UP001148737">
    <property type="component" value="Unassembled WGS sequence"/>
</dbReference>
<protein>
    <submittedName>
        <fullName evidence="1">Uncharacterized protein</fullName>
    </submittedName>
</protein>
<accession>A0ACC1QPB9</accession>
<gene>
    <name evidence="1" type="ORF">NLG97_g6547</name>
</gene>
<reference evidence="1" key="1">
    <citation type="submission" date="2022-07" db="EMBL/GenBank/DDBJ databases">
        <title>Genome Sequence of Lecanicillium saksenae.</title>
        <authorList>
            <person name="Buettner E."/>
        </authorList>
    </citation>
    <scope>NUCLEOTIDE SEQUENCE</scope>
    <source>
        <strain evidence="1">VT-O1</strain>
    </source>
</reference>
<evidence type="ECO:0000313" key="2">
    <source>
        <dbReference type="Proteomes" id="UP001148737"/>
    </source>
</evidence>
<name>A0ACC1QPB9_9HYPO</name>
<sequence length="224" mass="24547">MRFLQTLMASLAAVTGGMAASPSSCPPFPSSMIEFSASFKQPEPPLVKSEYQTNFVQHKWNQNLSHITSGFINNSPSKGSVRVDEAFEGFARANGGVSGNLASSFFNYANVTKEGLVDNILTTYGGNATKADEWRGYSNSNFPLIKPDMLVESGAVFGGLVHRQFVVDRVAAWNIMHQGVFPVTIFVNNCNVVVGYDYFSPGLRTRVITEYFNTHVRAASTEQH</sequence>